<organism evidence="1 2">
    <name type="scientific">Bifidobacterium pullorum subsp. gallinarum</name>
    <dbReference type="NCBI Taxonomy" id="78344"/>
    <lineage>
        <taxon>Bacteria</taxon>
        <taxon>Bacillati</taxon>
        <taxon>Actinomycetota</taxon>
        <taxon>Actinomycetes</taxon>
        <taxon>Bifidobacteriales</taxon>
        <taxon>Bifidobacteriaceae</taxon>
        <taxon>Bifidobacterium</taxon>
    </lineage>
</organism>
<protein>
    <submittedName>
        <fullName evidence="1">Addiction module killer protein</fullName>
    </submittedName>
</protein>
<sequence length="105" mass="12199">MVTEIRKTDEYDAWFRDLRDRQAKARINARILLWQTAGRPVGDINTVGDGVSELRFRFGPGYRVYFAQKGDVVMLLLAGGDKRTQSKDIDRARHMLAELKEDKQW</sequence>
<dbReference type="RefSeq" id="WP_129237514.1">
    <property type="nucleotide sequence ID" value="NZ_CP035464.1"/>
</dbReference>
<dbReference type="Proteomes" id="UP000293589">
    <property type="component" value="Chromosome"/>
</dbReference>
<name>A0A4V0YB54_9BIFI</name>
<evidence type="ECO:0000313" key="2">
    <source>
        <dbReference type="Proteomes" id="UP000293589"/>
    </source>
</evidence>
<dbReference type="InterPro" id="IPR014056">
    <property type="entry name" value="TypeIITA-like_toxin_pred"/>
</dbReference>
<gene>
    <name evidence="1" type="ORF">ESN35_06330</name>
</gene>
<dbReference type="NCBIfam" id="TIGR02683">
    <property type="entry name" value="upstrm_HI1419"/>
    <property type="match status" value="1"/>
</dbReference>
<dbReference type="PANTHER" id="PTHR41791">
    <property type="entry name" value="SSL7039 PROTEIN"/>
    <property type="match status" value="1"/>
</dbReference>
<evidence type="ECO:0000313" key="1">
    <source>
        <dbReference type="EMBL" id="QAY33062.1"/>
    </source>
</evidence>
<dbReference type="InterPro" id="IPR009241">
    <property type="entry name" value="HigB-like"/>
</dbReference>
<dbReference type="KEGG" id="bgx:ESN35_06330"/>
<dbReference type="AlphaFoldDB" id="A0A4V0YB54"/>
<dbReference type="PANTHER" id="PTHR41791:SF1">
    <property type="entry name" value="SSL7039 PROTEIN"/>
    <property type="match status" value="1"/>
</dbReference>
<dbReference type="Pfam" id="PF05973">
    <property type="entry name" value="Gp49"/>
    <property type="match status" value="1"/>
</dbReference>
<dbReference type="PIRSF" id="PIRSF028744">
    <property type="entry name" value="Addict_mod_HI1419"/>
    <property type="match status" value="1"/>
</dbReference>
<proteinExistence type="predicted"/>
<accession>A0A4V0YB54</accession>
<reference evidence="1 2" key="1">
    <citation type="submission" date="2019-01" db="EMBL/GenBank/DDBJ databases">
        <title>Complete genome sequence of Bifidobacterium gallinarum CACC 514.</title>
        <authorList>
            <person name="Jung M."/>
        </authorList>
    </citation>
    <scope>NUCLEOTIDE SEQUENCE [LARGE SCALE GENOMIC DNA]</scope>
    <source>
        <strain evidence="1 2">CACC 514</strain>
    </source>
</reference>
<dbReference type="EMBL" id="CP035464">
    <property type="protein sequence ID" value="QAY33062.1"/>
    <property type="molecule type" value="Genomic_DNA"/>
</dbReference>